<dbReference type="EMBL" id="MOBK01000006">
    <property type="protein sequence ID" value="RON20753.1"/>
    <property type="molecule type" value="Genomic_DNA"/>
</dbReference>
<protein>
    <submittedName>
        <fullName evidence="2">EAL domain-containing protein</fullName>
    </submittedName>
</protein>
<comment type="caution">
    <text evidence="2">The sequence shown here is derived from an EMBL/GenBank/DDBJ whole genome shotgun (WGS) entry which is preliminary data.</text>
</comment>
<reference evidence="2 3" key="1">
    <citation type="submission" date="2016-10" db="EMBL/GenBank/DDBJ databases">
        <title>Comparative genome analysis of multiple Pseudomonas spp. focuses on biocontrol and plant growth promoting traits.</title>
        <authorList>
            <person name="Tao X.-Y."/>
            <person name="Taylor C.G."/>
        </authorList>
    </citation>
    <scope>NUCLEOTIDE SEQUENCE [LARGE SCALE GENOMIC DNA]</scope>
    <source>
        <strain evidence="2 3">38D7</strain>
    </source>
</reference>
<evidence type="ECO:0000313" key="2">
    <source>
        <dbReference type="EMBL" id="RON20753.1"/>
    </source>
</evidence>
<accession>A0A423I5P2</accession>
<sequence>MNATGSASHFYRASHYLSRQLILTRDDCPFGSEIRIQFDDSQVPPARAACASAMQQMSDIYSEVLMQTRLIAFSLKDRNVSSENKYLSRRFVCVGQSDLASSALTEELIQCNDALSNFGQTLAVALNELPLSAVSFTDKKKILNNIYLLKDHGIEIAFDGYDIHDESIEIFTTLNLFDYIKIPLSTLDLNLKQTGNPELFNRLHERMTMLTHTTKVAFIADRVEQAASHILARALPFDYFQGSHYSPADTLLN</sequence>
<feature type="domain" description="EAL" evidence="1">
    <location>
        <begin position="94"/>
        <end position="247"/>
    </location>
</feature>
<evidence type="ECO:0000259" key="1">
    <source>
        <dbReference type="Pfam" id="PF00563"/>
    </source>
</evidence>
<dbReference type="AlphaFoldDB" id="A0A423I5P2"/>
<dbReference type="Proteomes" id="UP000285636">
    <property type="component" value="Unassembled WGS sequence"/>
</dbReference>
<dbReference type="InterPro" id="IPR035919">
    <property type="entry name" value="EAL_sf"/>
</dbReference>
<dbReference type="SUPFAM" id="SSF141868">
    <property type="entry name" value="EAL domain-like"/>
    <property type="match status" value="1"/>
</dbReference>
<evidence type="ECO:0000313" key="3">
    <source>
        <dbReference type="Proteomes" id="UP000285636"/>
    </source>
</evidence>
<dbReference type="RefSeq" id="WP_123434353.1">
    <property type="nucleotide sequence ID" value="NZ_MOBK01000006.1"/>
</dbReference>
<gene>
    <name evidence="2" type="ORF">BK660_17025</name>
</gene>
<proteinExistence type="predicted"/>
<name>A0A423I5P2_9PSED</name>
<dbReference type="Gene3D" id="3.20.20.450">
    <property type="entry name" value="EAL domain"/>
    <property type="match status" value="1"/>
</dbReference>
<organism evidence="2 3">
    <name type="scientific">Pseudomonas brassicacearum</name>
    <dbReference type="NCBI Taxonomy" id="930166"/>
    <lineage>
        <taxon>Bacteria</taxon>
        <taxon>Pseudomonadati</taxon>
        <taxon>Pseudomonadota</taxon>
        <taxon>Gammaproteobacteria</taxon>
        <taxon>Pseudomonadales</taxon>
        <taxon>Pseudomonadaceae</taxon>
        <taxon>Pseudomonas</taxon>
    </lineage>
</organism>
<dbReference type="InterPro" id="IPR001633">
    <property type="entry name" value="EAL_dom"/>
</dbReference>
<dbReference type="Pfam" id="PF00563">
    <property type="entry name" value="EAL"/>
    <property type="match status" value="1"/>
</dbReference>